<evidence type="ECO:0000313" key="1">
    <source>
        <dbReference type="EMBL" id="RFT14890.1"/>
    </source>
</evidence>
<organism evidence="1 2">
    <name type="scientific">Candidatus Saccharicenans subterraneus</name>
    <dbReference type="NCBI Taxonomy" id="2508984"/>
    <lineage>
        <taxon>Bacteria</taxon>
        <taxon>Candidatus Aminicenantota</taxon>
        <taxon>Candidatus Aminicenantia</taxon>
        <taxon>Candidatus Aminicenantales</taxon>
        <taxon>Candidatus Saccharicenantaceae</taxon>
        <taxon>Candidatus Saccharicenans</taxon>
    </lineage>
</organism>
<comment type="caution">
    <text evidence="1">The sequence shown here is derived from an EMBL/GenBank/DDBJ whole genome shotgun (WGS) entry which is preliminary data.</text>
</comment>
<accession>A0A3E2BJI5</accession>
<dbReference type="Proteomes" id="UP000257323">
    <property type="component" value="Unassembled WGS sequence"/>
</dbReference>
<dbReference type="AlphaFoldDB" id="A0A3E2BJI5"/>
<gene>
    <name evidence="1" type="ORF">OP8BY_1488</name>
</gene>
<proteinExistence type="predicted"/>
<dbReference type="EMBL" id="QUAH01000017">
    <property type="protein sequence ID" value="RFT14890.1"/>
    <property type="molecule type" value="Genomic_DNA"/>
</dbReference>
<sequence length="56" mass="6302">MADSAADKTSKNKKINRLTLAEIEARLEEIKKAEGRWQSRYARALLARKKALTGSN</sequence>
<reference evidence="1 2" key="1">
    <citation type="submission" date="2018-08" db="EMBL/GenBank/DDBJ databases">
        <title>Genome analysis of the thermophilic bacterium of the candidate phylum Aminicenantes from deep subsurface aquifer revealed its physiology and ecological role.</title>
        <authorList>
            <person name="Kadnikov V.V."/>
            <person name="Mardanov A.V."/>
            <person name="Beletsky A.V."/>
            <person name="Karnachuk O.V."/>
            <person name="Ravin N.V."/>
        </authorList>
    </citation>
    <scope>NUCLEOTIDE SEQUENCE [LARGE SCALE GENOMIC DNA]</scope>
    <source>
        <strain evidence="1">BY38</strain>
    </source>
</reference>
<evidence type="ECO:0000313" key="2">
    <source>
        <dbReference type="Proteomes" id="UP000257323"/>
    </source>
</evidence>
<name>A0A3E2BJI5_9BACT</name>
<protein>
    <submittedName>
        <fullName evidence="1">Uncharacterized protein</fullName>
    </submittedName>
</protein>